<feature type="coiled-coil region" evidence="1">
    <location>
        <begin position="124"/>
        <end position="179"/>
    </location>
</feature>
<organism evidence="3 5">
    <name type="scientific">Rotaria sordida</name>
    <dbReference type="NCBI Taxonomy" id="392033"/>
    <lineage>
        <taxon>Eukaryota</taxon>
        <taxon>Metazoa</taxon>
        <taxon>Spiralia</taxon>
        <taxon>Gnathifera</taxon>
        <taxon>Rotifera</taxon>
        <taxon>Eurotatoria</taxon>
        <taxon>Bdelloidea</taxon>
        <taxon>Philodinida</taxon>
        <taxon>Philodinidae</taxon>
        <taxon>Rotaria</taxon>
    </lineage>
</organism>
<dbReference type="AlphaFoldDB" id="A0A813TT85"/>
<proteinExistence type="predicted"/>
<evidence type="ECO:0000313" key="6">
    <source>
        <dbReference type="Proteomes" id="UP000663870"/>
    </source>
</evidence>
<evidence type="ECO:0000256" key="1">
    <source>
        <dbReference type="SAM" id="Coils"/>
    </source>
</evidence>
<name>A0A813TT85_9BILA</name>
<dbReference type="Gene3D" id="3.30.70.330">
    <property type="match status" value="1"/>
</dbReference>
<feature type="compositionally biased region" description="Basic and acidic residues" evidence="2">
    <location>
        <begin position="311"/>
        <end position="322"/>
    </location>
</feature>
<accession>A0A813TT85</accession>
<sequence>MFFDRESTVVITKFNNLSESVLTNYCTNFGIVLRCFIKTSTQARNKDPYALIKFAEASSVTSILSHRNHTINGVHVVMRNYRQDTNNSGPIQTSPSLISSIQQNQTKTNNNNDNNNNETTSMNYDQIIQENHALKHEIVNLQQLLFETQTYSKTAYDTFQALRERFEAEQNLKNKLKLEYAAMIESYEARLKQLLSSSSVSSFIKTTEKDKVKEEPIDGNSQVMHLENNSLEMQIIKDHLEQAQIDLGKYHTENALLNAKLISREQQFDMRFKELNNQYILMKKQYEHLSSCIKDFYEKLYPSIELKSELKEDNMNKSDQENTNKANNSNDDIMEIIMQVDPILS</sequence>
<evidence type="ECO:0000256" key="2">
    <source>
        <dbReference type="SAM" id="MobiDB-lite"/>
    </source>
</evidence>
<protein>
    <recommendedName>
        <fullName evidence="7">RRM domain-containing protein</fullName>
    </recommendedName>
</protein>
<dbReference type="Proteomes" id="UP000663870">
    <property type="component" value="Unassembled WGS sequence"/>
</dbReference>
<dbReference type="SUPFAM" id="SSF54928">
    <property type="entry name" value="RNA-binding domain, RBD"/>
    <property type="match status" value="1"/>
</dbReference>
<dbReference type="EMBL" id="CAJNOH010000055">
    <property type="protein sequence ID" value="CAF0817878.1"/>
    <property type="molecule type" value="Genomic_DNA"/>
</dbReference>
<evidence type="ECO:0000313" key="4">
    <source>
        <dbReference type="EMBL" id="CAF0831574.1"/>
    </source>
</evidence>
<dbReference type="Proteomes" id="UP000663854">
    <property type="component" value="Unassembled WGS sequence"/>
</dbReference>
<evidence type="ECO:0000313" key="3">
    <source>
        <dbReference type="EMBL" id="CAF0817878.1"/>
    </source>
</evidence>
<keyword evidence="1" id="KW-0175">Coiled coil</keyword>
<feature type="region of interest" description="Disordered" evidence="2">
    <location>
        <begin position="311"/>
        <end position="331"/>
    </location>
</feature>
<dbReference type="InterPro" id="IPR035979">
    <property type="entry name" value="RBD_domain_sf"/>
</dbReference>
<dbReference type="GO" id="GO:0003676">
    <property type="term" value="F:nucleic acid binding"/>
    <property type="evidence" value="ECO:0007669"/>
    <property type="project" value="InterPro"/>
</dbReference>
<dbReference type="EMBL" id="CAJNOL010000086">
    <property type="protein sequence ID" value="CAF0831574.1"/>
    <property type="molecule type" value="Genomic_DNA"/>
</dbReference>
<dbReference type="InterPro" id="IPR012677">
    <property type="entry name" value="Nucleotide-bd_a/b_plait_sf"/>
</dbReference>
<evidence type="ECO:0000313" key="5">
    <source>
        <dbReference type="Proteomes" id="UP000663854"/>
    </source>
</evidence>
<keyword evidence="6" id="KW-1185">Reference proteome</keyword>
<reference evidence="3" key="1">
    <citation type="submission" date="2021-02" db="EMBL/GenBank/DDBJ databases">
        <authorList>
            <person name="Nowell W R."/>
        </authorList>
    </citation>
    <scope>NUCLEOTIDE SEQUENCE</scope>
</reference>
<evidence type="ECO:0008006" key="7">
    <source>
        <dbReference type="Google" id="ProtNLM"/>
    </source>
</evidence>
<comment type="caution">
    <text evidence="3">The sequence shown here is derived from an EMBL/GenBank/DDBJ whole genome shotgun (WGS) entry which is preliminary data.</text>
</comment>
<gene>
    <name evidence="4" type="ORF">JXQ802_LOCUS5720</name>
    <name evidence="3" type="ORF">PYM288_LOCUS5426</name>
</gene>